<keyword evidence="5" id="KW-0378">Hydrolase</keyword>
<feature type="domain" description="DUF6779" evidence="4">
    <location>
        <begin position="56"/>
        <end position="160"/>
    </location>
</feature>
<accession>S5SWV2</accession>
<keyword evidence="3" id="KW-0472">Membrane</keyword>
<sequence>MTSGTGDQRTEPTAERTDGGWSLAQQDRGQLWLAVLVVLAIVASVIMLLTDSATALKFALIAALWAAVIGFILVGRYRNQARSAKDELALREQTLQAELEKAKYEAEAAAAKAAAAPSPADLEVLEEIKRELAVVRSQLEELSGREFGFEPAALRAEARRIIELEARAYASTQERIDALSRASEEKPDEPVEAEVDELPEFDDTPLAPSLDAIAGRLGSQPSPRTADLNPLSAIITENARRKEEEAAQAKKATESGEKPEGKPAEKKQAADAPAPAAPQAPAAPEAKTPKKSPVPFPYADDKDAPAVKKDKEQLKGKSTKADQSDQSEQASPAEAPKAPAQKQAPAQTPAPAPKQKPEQKAEAATAEAAEQDEDYSGGRRRRENNQGISVAELLARAKQRDDEDEGQ</sequence>
<dbReference type="Proteomes" id="UP000015388">
    <property type="component" value="Chromosome"/>
</dbReference>
<evidence type="ECO:0000313" key="5">
    <source>
        <dbReference type="EMBL" id="AGS35719.1"/>
    </source>
</evidence>
<evidence type="ECO:0000256" key="3">
    <source>
        <dbReference type="SAM" id="Phobius"/>
    </source>
</evidence>
<dbReference type="eggNOG" id="ENOG5033Y1Q">
    <property type="taxonomic scope" value="Bacteria"/>
</dbReference>
<dbReference type="GO" id="GO:0006508">
    <property type="term" value="P:proteolysis"/>
    <property type="evidence" value="ECO:0007669"/>
    <property type="project" value="UniProtKB-KW"/>
</dbReference>
<dbReference type="KEGG" id="cmd:B841_11235"/>
<feature type="transmembrane region" description="Helical" evidence="3">
    <location>
        <begin position="55"/>
        <end position="75"/>
    </location>
</feature>
<dbReference type="Pfam" id="PF20570">
    <property type="entry name" value="DUF6779"/>
    <property type="match status" value="1"/>
</dbReference>
<proteinExistence type="predicted"/>
<keyword evidence="5" id="KW-0645">Protease</keyword>
<keyword evidence="5" id="KW-0482">Metalloprotease</keyword>
<feature type="compositionally biased region" description="Low complexity" evidence="2">
    <location>
        <begin position="270"/>
        <end position="286"/>
    </location>
</feature>
<feature type="compositionally biased region" description="Basic and acidic residues" evidence="2">
    <location>
        <begin position="299"/>
        <end position="323"/>
    </location>
</feature>
<organism evidence="5 6">
    <name type="scientific">Corynebacterium maris DSM 45190</name>
    <dbReference type="NCBI Taxonomy" id="1224163"/>
    <lineage>
        <taxon>Bacteria</taxon>
        <taxon>Bacillati</taxon>
        <taxon>Actinomycetota</taxon>
        <taxon>Actinomycetes</taxon>
        <taxon>Mycobacteriales</taxon>
        <taxon>Corynebacteriaceae</taxon>
        <taxon>Corynebacterium</taxon>
    </lineage>
</organism>
<evidence type="ECO:0000256" key="1">
    <source>
        <dbReference type="SAM" id="Coils"/>
    </source>
</evidence>
<keyword evidence="1" id="KW-0175">Coiled coil</keyword>
<dbReference type="OrthoDB" id="4409518at2"/>
<feature type="transmembrane region" description="Helical" evidence="3">
    <location>
        <begin position="31"/>
        <end position="49"/>
    </location>
</feature>
<dbReference type="EMBL" id="CP003924">
    <property type="protein sequence ID" value="AGS35719.1"/>
    <property type="molecule type" value="Genomic_DNA"/>
</dbReference>
<dbReference type="STRING" id="1224163.B841_11235"/>
<feature type="compositionally biased region" description="Basic and acidic residues" evidence="2">
    <location>
        <begin position="178"/>
        <end position="189"/>
    </location>
</feature>
<dbReference type="RefSeq" id="WP_020935651.1">
    <property type="nucleotide sequence ID" value="NC_021915.1"/>
</dbReference>
<feature type="compositionally biased region" description="Basic and acidic residues" evidence="2">
    <location>
        <begin position="8"/>
        <end position="18"/>
    </location>
</feature>
<evidence type="ECO:0000313" key="6">
    <source>
        <dbReference type="Proteomes" id="UP000015388"/>
    </source>
</evidence>
<feature type="compositionally biased region" description="Low complexity" evidence="2">
    <location>
        <begin position="327"/>
        <end position="347"/>
    </location>
</feature>
<evidence type="ECO:0000256" key="2">
    <source>
        <dbReference type="SAM" id="MobiDB-lite"/>
    </source>
</evidence>
<dbReference type="InterPro" id="IPR046706">
    <property type="entry name" value="DUF6779"/>
</dbReference>
<feature type="compositionally biased region" description="Basic and acidic residues" evidence="2">
    <location>
        <begin position="238"/>
        <end position="269"/>
    </location>
</feature>
<evidence type="ECO:0000259" key="4">
    <source>
        <dbReference type="Pfam" id="PF20570"/>
    </source>
</evidence>
<feature type="coiled-coil region" evidence="1">
    <location>
        <begin position="78"/>
        <end position="145"/>
    </location>
</feature>
<feature type="region of interest" description="Disordered" evidence="2">
    <location>
        <begin position="1"/>
        <end position="20"/>
    </location>
</feature>
<name>S5SWV2_9CORY</name>
<feature type="region of interest" description="Disordered" evidence="2">
    <location>
        <begin position="178"/>
        <end position="407"/>
    </location>
</feature>
<keyword evidence="6" id="KW-1185">Reference proteome</keyword>
<gene>
    <name evidence="5" type="ORF">B841_11235</name>
</gene>
<keyword evidence="3" id="KW-0812">Transmembrane</keyword>
<protein>
    <submittedName>
        <fullName evidence="5">Zinc metalloprotease</fullName>
    </submittedName>
</protein>
<dbReference type="GO" id="GO:0008237">
    <property type="term" value="F:metallopeptidase activity"/>
    <property type="evidence" value="ECO:0007669"/>
    <property type="project" value="UniProtKB-KW"/>
</dbReference>
<dbReference type="HOGENOM" id="CLU_056332_0_0_11"/>
<dbReference type="PATRIC" id="fig|1224163.3.peg.2267"/>
<reference evidence="5 6" key="1">
    <citation type="submission" date="2012-11" db="EMBL/GenBank/DDBJ databases">
        <title>The complete genome sequence of Corynebacterium maris Coryn-1 (=DSM 45190).</title>
        <authorList>
            <person name="Schaffert L."/>
            <person name="Albersmeier A."/>
            <person name="Kalinowski J."/>
            <person name="Ruckert C."/>
        </authorList>
    </citation>
    <scope>NUCLEOTIDE SEQUENCE [LARGE SCALE GENOMIC DNA]</scope>
    <source>
        <strain evidence="6">Coryn-1</strain>
    </source>
</reference>
<dbReference type="AlphaFoldDB" id="S5SWV2"/>
<keyword evidence="3" id="KW-1133">Transmembrane helix</keyword>
<feature type="compositionally biased region" description="Acidic residues" evidence="2">
    <location>
        <begin position="190"/>
        <end position="203"/>
    </location>
</feature>